<dbReference type="InterPro" id="IPR011701">
    <property type="entry name" value="MFS"/>
</dbReference>
<dbReference type="InterPro" id="IPR020846">
    <property type="entry name" value="MFS_dom"/>
</dbReference>
<accession>A0ABQ2HFP7</accession>
<gene>
    <name evidence="8" type="ORF">GCM10011609_11120</name>
</gene>
<dbReference type="EMBL" id="BMNC01000001">
    <property type="protein sequence ID" value="GGM76929.1"/>
    <property type="molecule type" value="Genomic_DNA"/>
</dbReference>
<feature type="transmembrane region" description="Helical" evidence="6">
    <location>
        <begin position="319"/>
        <end position="342"/>
    </location>
</feature>
<keyword evidence="5 6" id="KW-0472">Membrane</keyword>
<dbReference type="SUPFAM" id="SSF103473">
    <property type="entry name" value="MFS general substrate transporter"/>
    <property type="match status" value="1"/>
</dbReference>
<dbReference type="InterPro" id="IPR036259">
    <property type="entry name" value="MFS_trans_sf"/>
</dbReference>
<evidence type="ECO:0000256" key="2">
    <source>
        <dbReference type="ARBA" id="ARBA00022475"/>
    </source>
</evidence>
<evidence type="ECO:0000256" key="6">
    <source>
        <dbReference type="SAM" id="Phobius"/>
    </source>
</evidence>
<feature type="transmembrane region" description="Helical" evidence="6">
    <location>
        <begin position="284"/>
        <end position="307"/>
    </location>
</feature>
<keyword evidence="2" id="KW-1003">Cell membrane</keyword>
<dbReference type="Proteomes" id="UP000597656">
    <property type="component" value="Unassembled WGS sequence"/>
</dbReference>
<dbReference type="InterPro" id="IPR050189">
    <property type="entry name" value="MFS_Efflux_Transporters"/>
</dbReference>
<feature type="transmembrane region" description="Helical" evidence="6">
    <location>
        <begin position="348"/>
        <end position="368"/>
    </location>
</feature>
<feature type="transmembrane region" description="Helical" evidence="6">
    <location>
        <begin position="68"/>
        <end position="92"/>
    </location>
</feature>
<dbReference type="PANTHER" id="PTHR43124:SF3">
    <property type="entry name" value="CHLORAMPHENICOL EFFLUX PUMP RV0191"/>
    <property type="match status" value="1"/>
</dbReference>
<reference evidence="9" key="1">
    <citation type="journal article" date="2019" name="Int. J. Syst. Evol. Microbiol.">
        <title>The Global Catalogue of Microorganisms (GCM) 10K type strain sequencing project: providing services to taxonomists for standard genome sequencing and annotation.</title>
        <authorList>
            <consortium name="The Broad Institute Genomics Platform"/>
            <consortium name="The Broad Institute Genome Sequencing Center for Infectious Disease"/>
            <person name="Wu L."/>
            <person name="Ma J."/>
        </authorList>
    </citation>
    <scope>NUCLEOTIDE SEQUENCE [LARGE SCALE GENOMIC DNA]</scope>
    <source>
        <strain evidence="9">CGMCC 4.7319</strain>
    </source>
</reference>
<dbReference type="Pfam" id="PF07690">
    <property type="entry name" value="MFS_1"/>
    <property type="match status" value="1"/>
</dbReference>
<keyword evidence="9" id="KW-1185">Reference proteome</keyword>
<organism evidence="8 9">
    <name type="scientific">Lentzea pudingi</name>
    <dbReference type="NCBI Taxonomy" id="1789439"/>
    <lineage>
        <taxon>Bacteria</taxon>
        <taxon>Bacillati</taxon>
        <taxon>Actinomycetota</taxon>
        <taxon>Actinomycetes</taxon>
        <taxon>Pseudonocardiales</taxon>
        <taxon>Pseudonocardiaceae</taxon>
        <taxon>Lentzea</taxon>
    </lineage>
</organism>
<comment type="subcellular location">
    <subcellularLocation>
        <location evidence="1">Cell membrane</location>
        <topology evidence="1">Multi-pass membrane protein</topology>
    </subcellularLocation>
</comment>
<feature type="transmembrane region" description="Helical" evidence="6">
    <location>
        <begin position="228"/>
        <end position="247"/>
    </location>
</feature>
<dbReference type="PROSITE" id="PS50850">
    <property type="entry name" value="MFS"/>
    <property type="match status" value="1"/>
</dbReference>
<comment type="caution">
    <text evidence="8">The sequence shown here is derived from an EMBL/GenBank/DDBJ whole genome shotgun (WGS) entry which is preliminary data.</text>
</comment>
<evidence type="ECO:0000259" key="7">
    <source>
        <dbReference type="PROSITE" id="PS50850"/>
    </source>
</evidence>
<feature type="transmembrane region" description="Helical" evidence="6">
    <location>
        <begin position="37"/>
        <end position="56"/>
    </location>
</feature>
<feature type="transmembrane region" description="Helical" evidence="6">
    <location>
        <begin position="259"/>
        <end position="278"/>
    </location>
</feature>
<feature type="transmembrane region" description="Helical" evidence="6">
    <location>
        <begin position="195"/>
        <end position="216"/>
    </location>
</feature>
<feature type="domain" description="Major facilitator superfamily (MFS) profile" evidence="7">
    <location>
        <begin position="1"/>
        <end position="373"/>
    </location>
</feature>
<evidence type="ECO:0000313" key="9">
    <source>
        <dbReference type="Proteomes" id="UP000597656"/>
    </source>
</evidence>
<dbReference type="Gene3D" id="1.20.1250.20">
    <property type="entry name" value="MFS general substrate transporter like domains"/>
    <property type="match status" value="2"/>
</dbReference>
<dbReference type="PANTHER" id="PTHR43124">
    <property type="entry name" value="PURINE EFFLUX PUMP PBUE"/>
    <property type="match status" value="1"/>
</dbReference>
<proteinExistence type="predicted"/>
<evidence type="ECO:0000256" key="3">
    <source>
        <dbReference type="ARBA" id="ARBA00022692"/>
    </source>
</evidence>
<evidence type="ECO:0000313" key="8">
    <source>
        <dbReference type="EMBL" id="GGM76929.1"/>
    </source>
</evidence>
<protein>
    <recommendedName>
        <fullName evidence="7">Major facilitator superfamily (MFS) profile domain-containing protein</fullName>
    </recommendedName>
</protein>
<evidence type="ECO:0000256" key="5">
    <source>
        <dbReference type="ARBA" id="ARBA00023136"/>
    </source>
</evidence>
<evidence type="ECO:0000256" key="1">
    <source>
        <dbReference type="ARBA" id="ARBA00004651"/>
    </source>
</evidence>
<keyword evidence="3 6" id="KW-0812">Transmembrane</keyword>
<feature type="transmembrane region" description="Helical" evidence="6">
    <location>
        <begin position="153"/>
        <end position="174"/>
    </location>
</feature>
<sequence>MTAVSTAAMAVSMLQLFVLGALGPVLVSELGVTEWQLGGLVAAGFGVATLLSLPAGSLVDRVGPHRSLIGLFVVSAVALTVLAVAGSAWWIAVGVALGGIPQALANPATNKVVLASVAPEHRGSVTGWKQSGVQLGAFVAGVPLASAAAVVDWRWGVGVLAVLCLAGAAATARLTVPAPPVKSGSGDGVGDRVRALAAFSLALGFGLASVNTFFALYGVARLDLSAPVAAWLIAVMGLVGIAGRVWWSGAAGRADDPAAVLPWLGLGAVVSVAVVALADGAHWLVWFGAAGIGMFAVAGNAVSMVAVMRAVPQKLAGRAAAVASAGFFGGFAVGPPVTGLVVSQAGYAWSWVAVGAAFAVAAGIAFLVTRRTAVTV</sequence>
<keyword evidence="4 6" id="KW-1133">Transmembrane helix</keyword>
<name>A0ABQ2HFP7_9PSEU</name>
<evidence type="ECO:0000256" key="4">
    <source>
        <dbReference type="ARBA" id="ARBA00022989"/>
    </source>
</evidence>